<name>A0AAD7TSN1_9APHY</name>
<reference evidence="2" key="1">
    <citation type="submission" date="2022-11" db="EMBL/GenBank/DDBJ databases">
        <title>Genome Sequence of Cubamyces cubensis.</title>
        <authorList>
            <person name="Buettner E."/>
        </authorList>
    </citation>
    <scope>NUCLEOTIDE SEQUENCE</scope>
    <source>
        <strain evidence="2">MPL-01</strain>
    </source>
</reference>
<evidence type="ECO:0000313" key="2">
    <source>
        <dbReference type="EMBL" id="KAJ8481165.1"/>
    </source>
</evidence>
<keyword evidence="3" id="KW-1185">Reference proteome</keyword>
<accession>A0AAD7TSN1</accession>
<proteinExistence type="predicted"/>
<gene>
    <name evidence="2" type="ORF">ONZ51_g6189</name>
</gene>
<protein>
    <submittedName>
        <fullName evidence="2">Uncharacterized protein</fullName>
    </submittedName>
</protein>
<keyword evidence="1" id="KW-0175">Coiled coil</keyword>
<feature type="coiled-coil region" evidence="1">
    <location>
        <begin position="22"/>
        <end position="49"/>
    </location>
</feature>
<evidence type="ECO:0000313" key="3">
    <source>
        <dbReference type="Proteomes" id="UP001215151"/>
    </source>
</evidence>
<dbReference type="AlphaFoldDB" id="A0AAD7TSN1"/>
<dbReference type="Proteomes" id="UP001215151">
    <property type="component" value="Unassembled WGS sequence"/>
</dbReference>
<comment type="caution">
    <text evidence="2">The sequence shown here is derived from an EMBL/GenBank/DDBJ whole genome shotgun (WGS) entry which is preliminary data.</text>
</comment>
<organism evidence="2 3">
    <name type="scientific">Trametes cubensis</name>
    <dbReference type="NCBI Taxonomy" id="1111947"/>
    <lineage>
        <taxon>Eukaryota</taxon>
        <taxon>Fungi</taxon>
        <taxon>Dikarya</taxon>
        <taxon>Basidiomycota</taxon>
        <taxon>Agaricomycotina</taxon>
        <taxon>Agaricomycetes</taxon>
        <taxon>Polyporales</taxon>
        <taxon>Polyporaceae</taxon>
        <taxon>Trametes</taxon>
    </lineage>
</organism>
<evidence type="ECO:0000256" key="1">
    <source>
        <dbReference type="SAM" id="Coils"/>
    </source>
</evidence>
<dbReference type="EMBL" id="JAPEVG010000144">
    <property type="protein sequence ID" value="KAJ8481165.1"/>
    <property type="molecule type" value="Genomic_DNA"/>
</dbReference>
<sequence length="336" mass="37416">MSEKSHKRKRSIQDTPVDLTKMQLAKRHLVALQEELAGVQETEETMEEAIRLVDALASILGTAKKLKLSFSSLQDSDLVNMGVKRNVLLFKDPLPGAQTSKLVIDEEHVDSLCKHIGHIHRHVSMRYEPGARMILDAILLTVARICVETGAKLPVAILPEVRVSAGDGTLIENRATGYQVWLTGNTDYGMCTYEIDALRRRLFGASSIQQVMRFAKSRIMVVEAKRPDGDKSFEDHLPEATGQAIALAEVTNKPVRYCLSNGKSWLFSVFAKDAKGNRVAYEGIPIDISIDNIDDAKDLFKSDVRRVVELLHHWLVSPVDPLNDPLYTLSSTDPSM</sequence>